<keyword evidence="7" id="KW-1185">Reference proteome</keyword>
<accession>A0A1H9TH08</accession>
<dbReference type="PANTHER" id="PTHR11280">
    <property type="entry name" value="GLUCOSAMINE-6-PHOSPHATE ISOMERASE"/>
    <property type="match status" value="1"/>
</dbReference>
<dbReference type="AlphaFoldDB" id="A0A1H9TH08"/>
<dbReference type="InterPro" id="IPR037171">
    <property type="entry name" value="NagB/RpiA_transferase-like"/>
</dbReference>
<feature type="site" description="Part of the allosteric site" evidence="4">
    <location>
        <position position="155"/>
    </location>
</feature>
<dbReference type="PROSITE" id="PS01161">
    <property type="entry name" value="GLC_GALNAC_ISOMERASE"/>
    <property type="match status" value="1"/>
</dbReference>
<dbReference type="GO" id="GO:0005975">
    <property type="term" value="P:carbohydrate metabolic process"/>
    <property type="evidence" value="ECO:0007669"/>
    <property type="project" value="InterPro"/>
</dbReference>
<feature type="site" description="Part of the allosteric site" evidence="4">
    <location>
        <position position="153"/>
    </location>
</feature>
<comment type="pathway">
    <text evidence="4">Amino-sugar metabolism; N-acetylneuraminate degradation; D-fructose 6-phosphate from N-acetylneuraminate: step 5/5.</text>
</comment>
<evidence type="ECO:0000256" key="1">
    <source>
        <dbReference type="ARBA" id="ARBA00000644"/>
    </source>
</evidence>
<dbReference type="GO" id="GO:0005737">
    <property type="term" value="C:cytoplasm"/>
    <property type="evidence" value="ECO:0007669"/>
    <property type="project" value="TreeGrafter"/>
</dbReference>
<dbReference type="RefSeq" id="WP_218139301.1">
    <property type="nucleotide sequence ID" value="NZ_FOGZ01000023.1"/>
</dbReference>
<dbReference type="InterPro" id="IPR018321">
    <property type="entry name" value="Glucosamine6P_isomerase_CS"/>
</dbReference>
<dbReference type="Gene3D" id="3.40.50.1360">
    <property type="match status" value="1"/>
</dbReference>
<keyword evidence="3 4" id="KW-0119">Carbohydrate metabolism</keyword>
<dbReference type="NCBIfam" id="NF001684">
    <property type="entry name" value="PRK00443.1-4"/>
    <property type="match status" value="1"/>
</dbReference>
<comment type="similarity">
    <text evidence="4">Belongs to the glucosamine/galactosamine-6-phosphate isomerase family. NagB subfamily.</text>
</comment>
<dbReference type="FunFam" id="3.40.50.1360:FF:000003">
    <property type="entry name" value="Glucosamine-6-phosphate deaminase"/>
    <property type="match status" value="1"/>
</dbReference>
<dbReference type="STRING" id="64702.SAMN05443377_1237"/>
<feature type="domain" description="Glucosamine/galactosamine-6-phosphate isomerase" evidence="5">
    <location>
        <begin position="12"/>
        <end position="226"/>
    </location>
</feature>
<evidence type="ECO:0000313" key="7">
    <source>
        <dbReference type="Proteomes" id="UP000198815"/>
    </source>
</evidence>
<feature type="active site" description="Proton acceptor; for enolization step" evidence="4">
    <location>
        <position position="67"/>
    </location>
</feature>
<dbReference type="EMBL" id="FOGZ01000023">
    <property type="protein sequence ID" value="SER96431.1"/>
    <property type="molecule type" value="Genomic_DNA"/>
</dbReference>
<dbReference type="GO" id="GO:0006043">
    <property type="term" value="P:glucosamine catabolic process"/>
    <property type="evidence" value="ECO:0007669"/>
    <property type="project" value="TreeGrafter"/>
</dbReference>
<evidence type="ECO:0000256" key="4">
    <source>
        <dbReference type="HAMAP-Rule" id="MF_01241"/>
    </source>
</evidence>
<dbReference type="Proteomes" id="UP000198815">
    <property type="component" value="Unassembled WGS sequence"/>
</dbReference>
<comment type="function">
    <text evidence="4">Catalyzes the reversible isomerization-deamination of glucosamine 6-phosphate (GlcN6P) to form fructose 6-phosphate (Fru6P) and ammonium ion.</text>
</comment>
<evidence type="ECO:0000259" key="5">
    <source>
        <dbReference type="Pfam" id="PF01182"/>
    </source>
</evidence>
<dbReference type="SUPFAM" id="SSF100950">
    <property type="entry name" value="NagB/RpiA/CoA transferase-like"/>
    <property type="match status" value="1"/>
</dbReference>
<dbReference type="InterPro" id="IPR006148">
    <property type="entry name" value="Glc/Gal-6P_isomerase"/>
</dbReference>
<comment type="catalytic activity">
    <reaction evidence="1 4">
        <text>alpha-D-glucosamine 6-phosphate + H2O = beta-D-fructose 6-phosphate + NH4(+)</text>
        <dbReference type="Rhea" id="RHEA:12172"/>
        <dbReference type="ChEBI" id="CHEBI:15377"/>
        <dbReference type="ChEBI" id="CHEBI:28938"/>
        <dbReference type="ChEBI" id="CHEBI:57634"/>
        <dbReference type="ChEBI" id="CHEBI:75989"/>
        <dbReference type="EC" id="3.5.99.6"/>
    </reaction>
</comment>
<dbReference type="PANTHER" id="PTHR11280:SF5">
    <property type="entry name" value="GLUCOSAMINE-6-PHOSPHATE ISOMERASE"/>
    <property type="match status" value="1"/>
</dbReference>
<comment type="caution">
    <text evidence="4">Lacks conserved residue(s) required for the propagation of feature annotation.</text>
</comment>
<dbReference type="GO" id="GO:0042802">
    <property type="term" value="F:identical protein binding"/>
    <property type="evidence" value="ECO:0007669"/>
    <property type="project" value="TreeGrafter"/>
</dbReference>
<comment type="activity regulation">
    <text evidence="4">Allosterically activated by N-acetylglucosamine 6-phosphate (GlcNAc6P).</text>
</comment>
<dbReference type="Pfam" id="PF01182">
    <property type="entry name" value="Glucosamine_iso"/>
    <property type="match status" value="1"/>
</dbReference>
<keyword evidence="2 4" id="KW-0378">Hydrolase</keyword>
<dbReference type="EC" id="3.5.99.6" evidence="4"/>
<dbReference type="UniPathway" id="UPA00629">
    <property type="reaction ID" value="UER00684"/>
</dbReference>
<evidence type="ECO:0000313" key="6">
    <source>
        <dbReference type="EMBL" id="SER96431.1"/>
    </source>
</evidence>
<feature type="site" description="Part of the allosteric site" evidence="4">
    <location>
        <position position="156"/>
    </location>
</feature>
<evidence type="ECO:0000256" key="2">
    <source>
        <dbReference type="ARBA" id="ARBA00022801"/>
    </source>
</evidence>
<sequence>MEVIIVDNELMVARTAADLVSDLVSAQPSAVLGVATGSSPVGLYQELSRRVNSGELSLERCSAFMLDEYVGLGAEHPASYRRFIEEKLVEPTDLPPANVHGPDGSASDLVAECDAYEKAIASCGGVDLQILGIGTDGHIGFNEPASSLSSRTRIKTLTHQTRLDNSRFFDGDIDRVPHHCLTQGIGTIMDARTIVLVATGRKKADAIHRIVEGPVTARWPGSQLQHHPHVTVVVDEAAASELELHDYFVQIHRDNEWGRNLRVGEG</sequence>
<feature type="site" description="Part of the allosteric site" evidence="4">
    <location>
        <position position="146"/>
    </location>
</feature>
<reference evidence="7" key="1">
    <citation type="submission" date="2016-10" db="EMBL/GenBank/DDBJ databases">
        <authorList>
            <person name="Varghese N."/>
            <person name="Submissions S."/>
        </authorList>
    </citation>
    <scope>NUCLEOTIDE SEQUENCE [LARGE SCALE GENOMIC DNA]</scope>
    <source>
        <strain evidence="7">DSM 16859</strain>
    </source>
</reference>
<organism evidence="6 7">
    <name type="scientific">Propionibacterium cyclohexanicum</name>
    <dbReference type="NCBI Taxonomy" id="64702"/>
    <lineage>
        <taxon>Bacteria</taxon>
        <taxon>Bacillati</taxon>
        <taxon>Actinomycetota</taxon>
        <taxon>Actinomycetes</taxon>
        <taxon>Propionibacteriales</taxon>
        <taxon>Propionibacteriaceae</taxon>
        <taxon>Propionibacterium</taxon>
    </lineage>
</organism>
<evidence type="ECO:0000256" key="3">
    <source>
        <dbReference type="ARBA" id="ARBA00023277"/>
    </source>
</evidence>
<dbReference type="GO" id="GO:0006046">
    <property type="term" value="P:N-acetylglucosamine catabolic process"/>
    <property type="evidence" value="ECO:0007669"/>
    <property type="project" value="UniProtKB-UniRule"/>
</dbReference>
<dbReference type="HAMAP" id="MF_01241">
    <property type="entry name" value="GlcN6P_deamin"/>
    <property type="match status" value="1"/>
</dbReference>
<proteinExistence type="inferred from homology"/>
<name>A0A1H9TH08_9ACTN</name>
<dbReference type="GO" id="GO:0004342">
    <property type="term" value="F:glucosamine-6-phosphate deaminase activity"/>
    <property type="evidence" value="ECO:0007669"/>
    <property type="project" value="UniProtKB-UniRule"/>
</dbReference>
<protein>
    <recommendedName>
        <fullName evidence="4">Glucosamine-6-phosphate deaminase</fullName>
        <ecNumber evidence="4">3.5.99.6</ecNumber>
    </recommendedName>
    <alternativeName>
        <fullName evidence="4">GlcN6P deaminase</fullName>
        <shortName evidence="4">GNPDA</shortName>
    </alternativeName>
    <alternativeName>
        <fullName evidence="4">Glucosamine-6-phosphate isomerase</fullName>
    </alternativeName>
</protein>
<dbReference type="InterPro" id="IPR004547">
    <property type="entry name" value="Glucosamine6P_isomerase"/>
</dbReference>
<dbReference type="GO" id="GO:0019262">
    <property type="term" value="P:N-acetylneuraminate catabolic process"/>
    <property type="evidence" value="ECO:0007669"/>
    <property type="project" value="UniProtKB-UniRule"/>
</dbReference>
<feature type="active site" description="For ring-opening step" evidence="4">
    <location>
        <position position="143"/>
    </location>
</feature>
<dbReference type="CDD" id="cd01399">
    <property type="entry name" value="GlcN6P_deaminase"/>
    <property type="match status" value="1"/>
</dbReference>
<dbReference type="NCBIfam" id="TIGR00502">
    <property type="entry name" value="nagB"/>
    <property type="match status" value="1"/>
</dbReference>
<gene>
    <name evidence="4" type="primary">nagB</name>
    <name evidence="6" type="ORF">SAMN05443377_1237</name>
</gene>
<keyword evidence="4" id="KW-0021">Allosteric enzyme</keyword>
<feature type="active site" description="Proton acceptor; for ring-opening step" evidence="4">
    <location>
        <position position="138"/>
    </location>
</feature>
<feature type="active site" description="For ring-opening step" evidence="4">
    <location>
        <position position="136"/>
    </location>
</feature>